<keyword evidence="2" id="KW-1185">Reference proteome</keyword>
<accession>A0ABR1Q8G3</accession>
<proteinExistence type="predicted"/>
<dbReference type="EMBL" id="JAQQWE010000006">
    <property type="protein sequence ID" value="KAK7948689.1"/>
    <property type="molecule type" value="Genomic_DNA"/>
</dbReference>
<dbReference type="Proteomes" id="UP001391051">
    <property type="component" value="Unassembled WGS sequence"/>
</dbReference>
<dbReference type="RefSeq" id="XP_066698195.1">
    <property type="nucleotide sequence ID" value="XM_066845797.1"/>
</dbReference>
<name>A0ABR1Q8G3_9PEZI</name>
<dbReference type="GeneID" id="92078859"/>
<sequence length="145" mass="16099">MPPTSPTITSGGTAWEHATPSTMRFYICSFGAERSSWERRNGRFDALQPAAPEDTGSQIVSGSTHDNVANRQFSALYLPAAGLFSSKDIHPRRRLTTTTSLRTSLEPTSKRSWTGFVNETWQLGRSLRWAEPEQEACPNVKALAR</sequence>
<gene>
    <name evidence="1" type="ORF">PG986_009575</name>
</gene>
<protein>
    <submittedName>
        <fullName evidence="1">Uncharacterized protein</fullName>
    </submittedName>
</protein>
<evidence type="ECO:0000313" key="2">
    <source>
        <dbReference type="Proteomes" id="UP001391051"/>
    </source>
</evidence>
<organism evidence="1 2">
    <name type="scientific">Apiospora aurea</name>
    <dbReference type="NCBI Taxonomy" id="335848"/>
    <lineage>
        <taxon>Eukaryota</taxon>
        <taxon>Fungi</taxon>
        <taxon>Dikarya</taxon>
        <taxon>Ascomycota</taxon>
        <taxon>Pezizomycotina</taxon>
        <taxon>Sordariomycetes</taxon>
        <taxon>Xylariomycetidae</taxon>
        <taxon>Amphisphaeriales</taxon>
        <taxon>Apiosporaceae</taxon>
        <taxon>Apiospora</taxon>
    </lineage>
</organism>
<reference evidence="1 2" key="1">
    <citation type="submission" date="2023-01" db="EMBL/GenBank/DDBJ databases">
        <title>Analysis of 21 Apiospora genomes using comparative genomics revels a genus with tremendous synthesis potential of carbohydrate active enzymes and secondary metabolites.</title>
        <authorList>
            <person name="Sorensen T."/>
        </authorList>
    </citation>
    <scope>NUCLEOTIDE SEQUENCE [LARGE SCALE GENOMIC DNA]</scope>
    <source>
        <strain evidence="1 2">CBS 24483</strain>
    </source>
</reference>
<comment type="caution">
    <text evidence="1">The sequence shown here is derived from an EMBL/GenBank/DDBJ whole genome shotgun (WGS) entry which is preliminary data.</text>
</comment>
<evidence type="ECO:0000313" key="1">
    <source>
        <dbReference type="EMBL" id="KAK7948689.1"/>
    </source>
</evidence>